<comment type="caution">
    <text evidence="9">The sequence shown here is derived from an EMBL/GenBank/DDBJ whole genome shotgun (WGS) entry which is preliminary data.</text>
</comment>
<feature type="compositionally biased region" description="Polar residues" evidence="7">
    <location>
        <begin position="1"/>
        <end position="14"/>
    </location>
</feature>
<name>A0A8H5FN29_9AGAR</name>
<dbReference type="FunFam" id="1.20.1250.20:FF:000064">
    <property type="entry name" value="MFS allantoate transporter"/>
    <property type="match status" value="1"/>
</dbReference>
<proteinExistence type="inferred from homology"/>
<dbReference type="SUPFAM" id="SSF103473">
    <property type="entry name" value="MFS general substrate transporter"/>
    <property type="match status" value="1"/>
</dbReference>
<dbReference type="AlphaFoldDB" id="A0A8H5FN29"/>
<dbReference type="Gene3D" id="1.20.1250.20">
    <property type="entry name" value="MFS general substrate transporter like domains"/>
    <property type="match status" value="2"/>
</dbReference>
<evidence type="ECO:0000256" key="5">
    <source>
        <dbReference type="ARBA" id="ARBA00023136"/>
    </source>
</evidence>
<dbReference type="PANTHER" id="PTHR43791">
    <property type="entry name" value="PERMEASE-RELATED"/>
    <property type="match status" value="1"/>
</dbReference>
<dbReference type="InterPro" id="IPR011701">
    <property type="entry name" value="MFS"/>
</dbReference>
<keyword evidence="4 8" id="KW-1133">Transmembrane helix</keyword>
<feature type="transmembrane region" description="Helical" evidence="8">
    <location>
        <begin position="379"/>
        <end position="400"/>
    </location>
</feature>
<dbReference type="Pfam" id="PF07690">
    <property type="entry name" value="MFS_1"/>
    <property type="match status" value="1"/>
</dbReference>
<feature type="region of interest" description="Disordered" evidence="7">
    <location>
        <begin position="1"/>
        <end position="58"/>
    </location>
</feature>
<evidence type="ECO:0000313" key="9">
    <source>
        <dbReference type="EMBL" id="KAF5342478.1"/>
    </source>
</evidence>
<feature type="transmembrane region" description="Helical" evidence="8">
    <location>
        <begin position="155"/>
        <end position="173"/>
    </location>
</feature>
<evidence type="ECO:0000256" key="1">
    <source>
        <dbReference type="ARBA" id="ARBA00004141"/>
    </source>
</evidence>
<evidence type="ECO:0000256" key="3">
    <source>
        <dbReference type="ARBA" id="ARBA00022692"/>
    </source>
</evidence>
<evidence type="ECO:0000313" key="10">
    <source>
        <dbReference type="Proteomes" id="UP000541558"/>
    </source>
</evidence>
<organism evidence="9 10">
    <name type="scientific">Ephemerocybe angulata</name>
    <dbReference type="NCBI Taxonomy" id="980116"/>
    <lineage>
        <taxon>Eukaryota</taxon>
        <taxon>Fungi</taxon>
        <taxon>Dikarya</taxon>
        <taxon>Basidiomycota</taxon>
        <taxon>Agaricomycotina</taxon>
        <taxon>Agaricomycetes</taxon>
        <taxon>Agaricomycetidae</taxon>
        <taxon>Agaricales</taxon>
        <taxon>Agaricineae</taxon>
        <taxon>Psathyrellaceae</taxon>
        <taxon>Ephemerocybe</taxon>
    </lineage>
</organism>
<comment type="similarity">
    <text evidence="6">Belongs to the major facilitator superfamily. Allantoate permease family.</text>
</comment>
<sequence>MASSSMPPALTRSNHGVEEAPNLEAMATPAVGNDSRDPEKSEAILATRPTTARTPSGKGDDALNILSDKIRHVTPEENKRVLRKIDRHVMPVLFIIYFLQFMDKQILALTSVFGIVRDAHLEDKQYSLIGSIAPVAQLLLQPLSAYLLVRFDVSIYIPILVICWGATLACMAAAQNFVGLLVSRFFLGGFETSTQAAFILIGQMFYKRQEQGLRLTIWFSNVGWVNIVGSLIMYAFGHITKGPLRHYQIVFILLGTLTTLCGVASFFVFPTNPVKSKFLTAEEKIIAVERLRANQQGVETKIFKFKQVLETLLDLKSWCWLSLLLLTAIPGAAINIFGPLIVRGFGYDGYDTMLFLVPYGALQIIAMALSYWLSTKTQYKSPLVIVFLIPCLIGMVILYTTGRDKEHQAALLVAYYLLACSSAVTPALLGWQAINTAGHTKKSSTTAMTIMGSYTGGIVGPLLFEPKDGPYYHSGILACIICYSGAAAIVILTAAYLFHLNKKNEVRRVKAGKDAMIIDYSMTSPDHVEEKDGQRHTIGRNAFEDLTDLQNDEFIYIL</sequence>
<feature type="transmembrane region" description="Helical" evidence="8">
    <location>
        <begin position="471"/>
        <end position="498"/>
    </location>
</feature>
<feature type="transmembrane region" description="Helical" evidence="8">
    <location>
        <begin position="92"/>
        <end position="116"/>
    </location>
</feature>
<dbReference type="OrthoDB" id="6730379at2759"/>
<dbReference type="PANTHER" id="PTHR43791:SF59">
    <property type="entry name" value="TRANSPORTER, PUTATIVE (AFU_ORTHOLOGUE AFUA_1G06550)-RELATED"/>
    <property type="match status" value="1"/>
</dbReference>
<feature type="transmembrane region" description="Helical" evidence="8">
    <location>
        <begin position="249"/>
        <end position="269"/>
    </location>
</feature>
<feature type="transmembrane region" description="Helical" evidence="8">
    <location>
        <begin position="185"/>
        <end position="206"/>
    </location>
</feature>
<evidence type="ECO:0000256" key="8">
    <source>
        <dbReference type="SAM" id="Phobius"/>
    </source>
</evidence>
<keyword evidence="5 8" id="KW-0472">Membrane</keyword>
<dbReference type="EMBL" id="JAACJK010000001">
    <property type="protein sequence ID" value="KAF5342478.1"/>
    <property type="molecule type" value="Genomic_DNA"/>
</dbReference>
<keyword evidence="3 8" id="KW-0812">Transmembrane</keyword>
<dbReference type="Proteomes" id="UP000541558">
    <property type="component" value="Unassembled WGS sequence"/>
</dbReference>
<dbReference type="GO" id="GO:0022857">
    <property type="term" value="F:transmembrane transporter activity"/>
    <property type="evidence" value="ECO:0007669"/>
    <property type="project" value="InterPro"/>
</dbReference>
<protein>
    <recommendedName>
        <fullName evidence="11">Major facilitator superfamily (MFS) profile domain-containing protein</fullName>
    </recommendedName>
</protein>
<evidence type="ECO:0008006" key="11">
    <source>
        <dbReference type="Google" id="ProtNLM"/>
    </source>
</evidence>
<evidence type="ECO:0000256" key="6">
    <source>
        <dbReference type="ARBA" id="ARBA00037968"/>
    </source>
</evidence>
<dbReference type="GO" id="GO:0016020">
    <property type="term" value="C:membrane"/>
    <property type="evidence" value="ECO:0007669"/>
    <property type="project" value="UniProtKB-SubCell"/>
</dbReference>
<evidence type="ECO:0000256" key="4">
    <source>
        <dbReference type="ARBA" id="ARBA00022989"/>
    </source>
</evidence>
<accession>A0A8H5FN29</accession>
<feature type="transmembrane region" description="Helical" evidence="8">
    <location>
        <begin position="320"/>
        <end position="342"/>
    </location>
</feature>
<comment type="subcellular location">
    <subcellularLocation>
        <location evidence="1">Membrane</location>
        <topology evidence="1">Multi-pass membrane protein</topology>
    </subcellularLocation>
</comment>
<feature type="transmembrane region" description="Helical" evidence="8">
    <location>
        <begin position="412"/>
        <end position="434"/>
    </location>
</feature>
<reference evidence="9 10" key="1">
    <citation type="journal article" date="2020" name="ISME J.">
        <title>Uncovering the hidden diversity of litter-decomposition mechanisms in mushroom-forming fungi.</title>
        <authorList>
            <person name="Floudas D."/>
            <person name="Bentzer J."/>
            <person name="Ahren D."/>
            <person name="Johansson T."/>
            <person name="Persson P."/>
            <person name="Tunlid A."/>
        </authorList>
    </citation>
    <scope>NUCLEOTIDE SEQUENCE [LARGE SCALE GENOMIC DNA]</scope>
    <source>
        <strain evidence="9 10">CBS 175.51</strain>
    </source>
</reference>
<keyword evidence="10" id="KW-1185">Reference proteome</keyword>
<evidence type="ECO:0000256" key="2">
    <source>
        <dbReference type="ARBA" id="ARBA00022448"/>
    </source>
</evidence>
<gene>
    <name evidence="9" type="ORF">D9611_001260</name>
</gene>
<dbReference type="InterPro" id="IPR036259">
    <property type="entry name" value="MFS_trans_sf"/>
</dbReference>
<evidence type="ECO:0000256" key="7">
    <source>
        <dbReference type="SAM" id="MobiDB-lite"/>
    </source>
</evidence>
<keyword evidence="2" id="KW-0813">Transport</keyword>
<feature type="transmembrane region" description="Helical" evidence="8">
    <location>
        <begin position="218"/>
        <end position="237"/>
    </location>
</feature>
<feature type="transmembrane region" description="Helical" evidence="8">
    <location>
        <begin position="128"/>
        <end position="149"/>
    </location>
</feature>
<feature type="transmembrane region" description="Helical" evidence="8">
    <location>
        <begin position="354"/>
        <end position="373"/>
    </location>
</feature>